<organism evidence="1">
    <name type="scientific">hydrothermal vent metagenome</name>
    <dbReference type="NCBI Taxonomy" id="652676"/>
    <lineage>
        <taxon>unclassified sequences</taxon>
        <taxon>metagenomes</taxon>
        <taxon>ecological metagenomes</taxon>
    </lineage>
</organism>
<name>A0A160VFL6_9ZZZZ</name>
<gene>
    <name evidence="1" type="ORF">MGWOODY_Mmi2305</name>
</gene>
<proteinExistence type="predicted"/>
<evidence type="ECO:0000313" key="1">
    <source>
        <dbReference type="EMBL" id="CUV08719.1"/>
    </source>
</evidence>
<dbReference type="AlphaFoldDB" id="A0A160VFL6"/>
<sequence>MIKKLLYKFHILLFTVLFSSVISAQYFEDIYDKYTSVGQLGLTVTNFGVLGNGWNKINGRILPSCQYKQNTEILRDQVEHFSYAGLWIGGVVNGQRLVSTAIVDGVFESGQEGFELSAADNIDIKSSISSTSLDSIAQYFSPYATSHQDLKTAFRDYGTIPTDNMNIPNHTPLGIDIRLESYAWNYSFADAFVILNYSIKNVSDQTIENIYAGIWTDASVANMNYTNKYEPGGGFTWYDNLDGYDTSIDDSEYSRDIAYQYDLDGDDGWAQSYIGITWLGGNVSRPYVQSHYNQWVWTNSNNSSYPVYSMPLTDYERYQKLSSSVQMGTGLEYTSAGYPNEPNSWIFLFSAGPFGSIPTEPDSSAWELPPGDSCNIVMAVVTAKWNGTEDDSPTRRRNLHVNSDWAQRAYNGEDKNRNNILDDGEDLDQDDEIDRYILPEPPPVPNMAVDVDDQVVTVYWQSNAENFIDPISREMDFEGYRIYGARKTVNDSNEEFTLLGEFDLALAEHMGIGYNTGFEYIRIINEFGDQDSVEIEGNVYHYKFVNNHVKNGWLNYYAVTAYDRGDPDANLASLESSVYANRQYVYPGVKPDAANWEGNPSVYPNPYKGQARWDGYGSRAQMIWFSNLPRKAEIRIFTLAGDLVDILDHDQEYQGSDVYNIDEYKTPQLSGGEHAWDLITRDDQAIASGLYLFTVKNLDNESLSYGKVKEGKFLIIK</sequence>
<dbReference type="EMBL" id="FAXC01000113">
    <property type="protein sequence ID" value="CUV08719.1"/>
    <property type="molecule type" value="Genomic_DNA"/>
</dbReference>
<evidence type="ECO:0008006" key="2">
    <source>
        <dbReference type="Google" id="ProtNLM"/>
    </source>
</evidence>
<accession>A0A160VFL6</accession>
<protein>
    <recommendedName>
        <fullName evidence="2">Fibronectin type-III domain-containing protein</fullName>
    </recommendedName>
</protein>
<reference evidence="1" key="1">
    <citation type="submission" date="2015-10" db="EMBL/GenBank/DDBJ databases">
        <authorList>
            <person name="Gilbert D.G."/>
        </authorList>
    </citation>
    <scope>NUCLEOTIDE SEQUENCE</scope>
</reference>